<dbReference type="SUPFAM" id="SSF55116">
    <property type="entry name" value="Formiminotransferase domain of formiminotransferase-cyclodeaminase"/>
    <property type="match status" value="1"/>
</dbReference>
<dbReference type="Pfam" id="PF07837">
    <property type="entry name" value="FTCD_N"/>
    <property type="match status" value="1"/>
</dbReference>
<dbReference type="GO" id="GO:0016740">
    <property type="term" value="F:transferase activity"/>
    <property type="evidence" value="ECO:0007669"/>
    <property type="project" value="InterPro"/>
</dbReference>
<evidence type="ECO:0000259" key="1">
    <source>
        <dbReference type="SMART" id="SM01222"/>
    </source>
</evidence>
<accession>A0A2H0KPD2</accession>
<dbReference type="InterPro" id="IPR051623">
    <property type="entry name" value="FTCD"/>
</dbReference>
<dbReference type="AlphaFoldDB" id="A0A2H0KPD2"/>
<proteinExistence type="predicted"/>
<feature type="domain" description="Formiminotransferase N-terminal subdomain" evidence="1">
    <location>
        <begin position="3"/>
        <end position="108"/>
    </location>
</feature>
<dbReference type="Gene3D" id="3.30.990.10">
    <property type="entry name" value="Formiminotransferase, N-terminal subdomain"/>
    <property type="match status" value="1"/>
</dbReference>
<name>A0A2H0KPD2_9BACT</name>
<protein>
    <recommendedName>
        <fullName evidence="1">Formiminotransferase N-terminal subdomain domain-containing protein</fullName>
    </recommendedName>
</protein>
<dbReference type="InterPro" id="IPR012886">
    <property type="entry name" value="Formiminotransferase_N"/>
</dbReference>
<dbReference type="EMBL" id="PCVN01000120">
    <property type="protein sequence ID" value="PIQ73999.1"/>
    <property type="molecule type" value="Genomic_DNA"/>
</dbReference>
<evidence type="ECO:0000313" key="2">
    <source>
        <dbReference type="EMBL" id="PIQ73999.1"/>
    </source>
</evidence>
<gene>
    <name evidence="2" type="ORF">COV85_04420</name>
</gene>
<dbReference type="PANTHER" id="PTHR12234">
    <property type="entry name" value="FORMIMINOTRANSFERASE-CYCLODEAMINASE"/>
    <property type="match status" value="1"/>
</dbReference>
<reference evidence="2 3" key="1">
    <citation type="submission" date="2017-09" db="EMBL/GenBank/DDBJ databases">
        <title>Depth-based differentiation of microbial function through sediment-hosted aquifers and enrichment of novel symbionts in the deep terrestrial subsurface.</title>
        <authorList>
            <person name="Probst A.J."/>
            <person name="Ladd B."/>
            <person name="Jarett J.K."/>
            <person name="Geller-Mcgrath D.E."/>
            <person name="Sieber C.M."/>
            <person name="Emerson J.B."/>
            <person name="Anantharaman K."/>
            <person name="Thomas B.C."/>
            <person name="Malmstrom R."/>
            <person name="Stieglmeier M."/>
            <person name="Klingl A."/>
            <person name="Woyke T."/>
            <person name="Ryan C.M."/>
            <person name="Banfield J.F."/>
        </authorList>
    </citation>
    <scope>NUCLEOTIDE SEQUENCE [LARGE SCALE GENOMIC DNA]</scope>
    <source>
        <strain evidence="2">CG11_big_fil_rev_8_21_14_0_20_44_10</strain>
    </source>
</reference>
<feature type="non-terminal residue" evidence="2">
    <location>
        <position position="108"/>
    </location>
</feature>
<dbReference type="InterPro" id="IPR037064">
    <property type="entry name" value="Formiminotransferase_N_sf"/>
</dbReference>
<dbReference type="GO" id="GO:0005542">
    <property type="term" value="F:folic acid binding"/>
    <property type="evidence" value="ECO:0007669"/>
    <property type="project" value="InterPro"/>
</dbReference>
<dbReference type="Proteomes" id="UP000231550">
    <property type="component" value="Unassembled WGS sequence"/>
</dbReference>
<dbReference type="InterPro" id="IPR022384">
    <property type="entry name" value="FormiminoTrfase_cat_dom_sf"/>
</dbReference>
<dbReference type="SMART" id="SM01222">
    <property type="entry name" value="FTCD_N"/>
    <property type="match status" value="1"/>
</dbReference>
<sequence length="108" mass="11751">MKKIVLCVPNISEGRDWGKINQIASAAEIPGCKLLDVAPDVDHNRTVITFAGGPRVVQFAALKLIIKAAELIDMSKHKGEHPRMGAVDVCPFVPFRGVSMEDCVKLAR</sequence>
<comment type="caution">
    <text evidence="2">The sequence shown here is derived from an EMBL/GenBank/DDBJ whole genome shotgun (WGS) entry which is preliminary data.</text>
</comment>
<organism evidence="2 3">
    <name type="scientific">Candidatus Portnoybacteria bacterium CG11_big_fil_rev_8_21_14_0_20_44_10</name>
    <dbReference type="NCBI Taxonomy" id="1974818"/>
    <lineage>
        <taxon>Bacteria</taxon>
        <taxon>Candidatus Portnoyibacteriota</taxon>
    </lineage>
</organism>
<dbReference type="PANTHER" id="PTHR12234:SF1">
    <property type="entry name" value="FORMIMINOTRANSFERASE N-TERMINAL SUBDOMAIN-CONTAINING PROTEIN"/>
    <property type="match status" value="1"/>
</dbReference>
<evidence type="ECO:0000313" key="3">
    <source>
        <dbReference type="Proteomes" id="UP000231550"/>
    </source>
</evidence>